<evidence type="ECO:0000256" key="5">
    <source>
        <dbReference type="ARBA" id="ARBA00022755"/>
    </source>
</evidence>
<dbReference type="SUPFAM" id="SSF56042">
    <property type="entry name" value="PurM C-terminal domain-like"/>
    <property type="match status" value="2"/>
</dbReference>
<proteinExistence type="inferred from homology"/>
<evidence type="ECO:0000259" key="11">
    <source>
        <dbReference type="Pfam" id="PF18072"/>
    </source>
</evidence>
<evidence type="ECO:0000256" key="3">
    <source>
        <dbReference type="ARBA" id="ARBA00022723"/>
    </source>
</evidence>
<name>A0A9D1VAR8_9BACT</name>
<dbReference type="GO" id="GO:0000287">
    <property type="term" value="F:magnesium ion binding"/>
    <property type="evidence" value="ECO:0007669"/>
    <property type="project" value="UniProtKB-UniRule"/>
</dbReference>
<feature type="domain" description="PurM-like N-terminal" evidence="9">
    <location>
        <begin position="112"/>
        <end position="238"/>
    </location>
</feature>
<evidence type="ECO:0000256" key="8">
    <source>
        <dbReference type="HAMAP-Rule" id="MF_00420"/>
    </source>
</evidence>
<dbReference type="PANTHER" id="PTHR43555">
    <property type="entry name" value="PHOSPHORIBOSYLFORMYLGLYCINAMIDINE SYNTHASE SUBUNIT PURL"/>
    <property type="match status" value="1"/>
</dbReference>
<feature type="active site" evidence="8">
    <location>
        <position position="62"/>
    </location>
</feature>
<evidence type="ECO:0000256" key="7">
    <source>
        <dbReference type="ARBA" id="ARBA00022842"/>
    </source>
</evidence>
<evidence type="ECO:0000256" key="1">
    <source>
        <dbReference type="ARBA" id="ARBA00022490"/>
    </source>
</evidence>
<keyword evidence="2 8" id="KW-0436">Ligase</keyword>
<dbReference type="GO" id="GO:0005524">
    <property type="term" value="F:ATP binding"/>
    <property type="evidence" value="ECO:0007669"/>
    <property type="project" value="UniProtKB-UniRule"/>
</dbReference>
<evidence type="ECO:0000313" key="13">
    <source>
        <dbReference type="Proteomes" id="UP000823964"/>
    </source>
</evidence>
<reference evidence="12" key="2">
    <citation type="submission" date="2021-04" db="EMBL/GenBank/DDBJ databases">
        <authorList>
            <person name="Gilroy R."/>
        </authorList>
    </citation>
    <scope>NUCLEOTIDE SEQUENCE</scope>
    <source>
        <strain evidence="12">14975</strain>
    </source>
</reference>
<dbReference type="Gene3D" id="3.90.650.10">
    <property type="entry name" value="PurM-like C-terminal domain"/>
    <property type="match status" value="2"/>
</dbReference>
<dbReference type="GO" id="GO:0004642">
    <property type="term" value="F:phosphoribosylformylglycinamidine synthase activity"/>
    <property type="evidence" value="ECO:0007669"/>
    <property type="project" value="UniProtKB-UniRule"/>
</dbReference>
<dbReference type="InterPro" id="IPR041609">
    <property type="entry name" value="PurL_linker"/>
</dbReference>
<dbReference type="AlphaFoldDB" id="A0A9D1VAR8"/>
<dbReference type="InterPro" id="IPR010918">
    <property type="entry name" value="PurM-like_C_dom"/>
</dbReference>
<dbReference type="Pfam" id="PF02769">
    <property type="entry name" value="AIRS_C"/>
    <property type="match status" value="2"/>
</dbReference>
<comment type="caution">
    <text evidence="8">Lacks conserved residue(s) required for the propagation of feature annotation.</text>
</comment>
<feature type="domain" description="Phosphoribosylformylglycinamidine synthase linker" evidence="11">
    <location>
        <begin position="18"/>
        <end position="65"/>
    </location>
</feature>
<keyword evidence="1 8" id="KW-0963">Cytoplasm</keyword>
<evidence type="ECO:0000313" key="12">
    <source>
        <dbReference type="EMBL" id="HIX19524.1"/>
    </source>
</evidence>
<keyword evidence="3 8" id="KW-0479">Metal-binding</keyword>
<dbReference type="GO" id="GO:0005737">
    <property type="term" value="C:cytoplasm"/>
    <property type="evidence" value="ECO:0007669"/>
    <property type="project" value="UniProtKB-SubCell"/>
</dbReference>
<protein>
    <recommendedName>
        <fullName evidence="8">Phosphoribosylformylglycinamidine synthase subunit PurL</fullName>
        <shortName evidence="8">FGAM synthase</shortName>
        <ecNumber evidence="8">6.3.5.3</ecNumber>
    </recommendedName>
    <alternativeName>
        <fullName evidence="8">Formylglycinamide ribonucleotide amidotransferase subunit II</fullName>
        <shortName evidence="8">FGAR amidotransferase II</shortName>
        <shortName evidence="8">FGAR-AT II</shortName>
    </alternativeName>
    <alternativeName>
        <fullName evidence="8">Glutamine amidotransferase PurL</fullName>
    </alternativeName>
    <alternativeName>
        <fullName evidence="8">Phosphoribosylformylglycinamidine synthase subunit II</fullName>
    </alternativeName>
</protein>
<organism evidence="12 13">
    <name type="scientific">Candidatus Akkermansia intestinigallinarum</name>
    <dbReference type="NCBI Taxonomy" id="2838431"/>
    <lineage>
        <taxon>Bacteria</taxon>
        <taxon>Pseudomonadati</taxon>
        <taxon>Verrucomicrobiota</taxon>
        <taxon>Verrucomicrobiia</taxon>
        <taxon>Verrucomicrobiales</taxon>
        <taxon>Akkermansiaceae</taxon>
        <taxon>Akkermansia</taxon>
    </lineage>
</organism>
<dbReference type="InterPro" id="IPR036921">
    <property type="entry name" value="PurM-like_N_sf"/>
</dbReference>
<comment type="similarity">
    <text evidence="8">Belongs to the FGAMS family.</text>
</comment>
<comment type="catalytic activity">
    <reaction evidence="8">
        <text>N(2)-formyl-N(1)-(5-phospho-beta-D-ribosyl)glycinamide + L-glutamine + ATP + H2O = 2-formamido-N(1)-(5-O-phospho-beta-D-ribosyl)acetamidine + L-glutamate + ADP + phosphate + H(+)</text>
        <dbReference type="Rhea" id="RHEA:17129"/>
        <dbReference type="ChEBI" id="CHEBI:15377"/>
        <dbReference type="ChEBI" id="CHEBI:15378"/>
        <dbReference type="ChEBI" id="CHEBI:29985"/>
        <dbReference type="ChEBI" id="CHEBI:30616"/>
        <dbReference type="ChEBI" id="CHEBI:43474"/>
        <dbReference type="ChEBI" id="CHEBI:58359"/>
        <dbReference type="ChEBI" id="CHEBI:147286"/>
        <dbReference type="ChEBI" id="CHEBI:147287"/>
        <dbReference type="ChEBI" id="CHEBI:456216"/>
        <dbReference type="EC" id="6.3.5.3"/>
    </reaction>
</comment>
<feature type="binding site" evidence="8">
    <location>
        <position position="153"/>
    </location>
    <ligand>
        <name>substrate</name>
    </ligand>
</feature>
<accession>A0A9D1VAR8</accession>
<dbReference type="Pfam" id="PF00586">
    <property type="entry name" value="AIRS"/>
    <property type="match status" value="2"/>
</dbReference>
<dbReference type="HAMAP" id="MF_00420">
    <property type="entry name" value="PurL_2"/>
    <property type="match status" value="1"/>
</dbReference>
<evidence type="ECO:0000256" key="2">
    <source>
        <dbReference type="ARBA" id="ARBA00022598"/>
    </source>
</evidence>
<feature type="binding site" evidence="8">
    <location>
        <position position="546"/>
    </location>
    <ligand>
        <name>ATP</name>
        <dbReference type="ChEBI" id="CHEBI:30616"/>
    </ligand>
</feature>
<keyword evidence="4 8" id="KW-0547">Nucleotide-binding</keyword>
<keyword evidence="7 8" id="KW-0460">Magnesium</keyword>
<feature type="binding site" evidence="8">
    <location>
        <position position="586"/>
    </location>
    <ligand>
        <name>substrate</name>
    </ligand>
</feature>
<feature type="binding site" evidence="8">
    <location>
        <position position="154"/>
    </location>
    <ligand>
        <name>Mg(2+)</name>
        <dbReference type="ChEBI" id="CHEBI:18420"/>
        <label>2</label>
    </ligand>
</feature>
<dbReference type="GO" id="GO:0006189">
    <property type="term" value="P:'de novo' IMP biosynthetic process"/>
    <property type="evidence" value="ECO:0007669"/>
    <property type="project" value="UniProtKB-UniRule"/>
</dbReference>
<comment type="subunit">
    <text evidence="8">Monomer. Part of the FGAM synthase complex composed of 1 PurL, 1 PurQ and 2 PurS subunits.</text>
</comment>
<feature type="binding site" evidence="8">
    <location>
        <begin position="358"/>
        <end position="360"/>
    </location>
    <ligand>
        <name>substrate</name>
    </ligand>
</feature>
<evidence type="ECO:0000259" key="9">
    <source>
        <dbReference type="Pfam" id="PF00586"/>
    </source>
</evidence>
<dbReference type="Gene3D" id="3.30.1330.10">
    <property type="entry name" value="PurM-like, N-terminal domain"/>
    <property type="match status" value="2"/>
</dbReference>
<comment type="pathway">
    <text evidence="8">Purine metabolism; IMP biosynthesis via de novo pathway; 5-amino-1-(5-phospho-D-ribosyl)imidazole from N(2)-formyl-N(1)-(5-phospho-D-ribosyl)glycinamide: step 1/2.</text>
</comment>
<feature type="domain" description="PurM-like C-terminal" evidence="10">
    <location>
        <begin position="248"/>
        <end position="401"/>
    </location>
</feature>
<dbReference type="Proteomes" id="UP000823964">
    <property type="component" value="Unassembled WGS sequence"/>
</dbReference>
<reference evidence="12" key="1">
    <citation type="journal article" date="2021" name="PeerJ">
        <title>Extensive microbial diversity within the chicken gut microbiome revealed by metagenomics and culture.</title>
        <authorList>
            <person name="Gilroy R."/>
            <person name="Ravi A."/>
            <person name="Getino M."/>
            <person name="Pursley I."/>
            <person name="Horton D.L."/>
            <person name="Alikhan N.F."/>
            <person name="Baker D."/>
            <person name="Gharbi K."/>
            <person name="Hall N."/>
            <person name="Watson M."/>
            <person name="Adriaenssens E.M."/>
            <person name="Foster-Nyarko E."/>
            <person name="Jarju S."/>
            <person name="Secka A."/>
            <person name="Antonio M."/>
            <person name="Oren A."/>
            <person name="Chaudhuri R.R."/>
            <person name="La Ragione R."/>
            <person name="Hildebrand F."/>
            <person name="Pallen M.J."/>
        </authorList>
    </citation>
    <scope>NUCLEOTIDE SEQUENCE</scope>
    <source>
        <strain evidence="12">14975</strain>
    </source>
</reference>
<feature type="domain" description="PurM-like N-terminal" evidence="9">
    <location>
        <begin position="488"/>
        <end position="592"/>
    </location>
</feature>
<feature type="binding site" evidence="8">
    <location>
        <position position="316"/>
    </location>
    <ligand>
        <name>Mg(2+)</name>
        <dbReference type="ChEBI" id="CHEBI:18420"/>
        <label>2</label>
    </ligand>
</feature>
<feature type="active site" description="Proton acceptor" evidence="8">
    <location>
        <position position="132"/>
    </location>
</feature>
<comment type="subcellular location">
    <subcellularLocation>
        <location evidence="8">Cytoplasm</location>
    </subcellularLocation>
</comment>
<dbReference type="EMBL" id="DXFQ01000047">
    <property type="protein sequence ID" value="HIX19524.1"/>
    <property type="molecule type" value="Genomic_DNA"/>
</dbReference>
<dbReference type="InterPro" id="IPR010074">
    <property type="entry name" value="PRibForGlyAmidine_synth_PurL"/>
</dbReference>
<dbReference type="SUPFAM" id="SSF55326">
    <property type="entry name" value="PurM N-terminal domain-like"/>
    <property type="match status" value="2"/>
</dbReference>
<dbReference type="PANTHER" id="PTHR43555:SF1">
    <property type="entry name" value="PHOSPHORIBOSYLFORMYLGLYCINAMIDINE SYNTHASE SUBUNIT PURL"/>
    <property type="match status" value="1"/>
</dbReference>
<feature type="binding site" evidence="8">
    <location>
        <position position="288"/>
    </location>
    <ligand>
        <name>substrate</name>
    </ligand>
</feature>
<evidence type="ECO:0000256" key="6">
    <source>
        <dbReference type="ARBA" id="ARBA00022840"/>
    </source>
</evidence>
<feature type="binding site" evidence="8">
    <location>
        <position position="130"/>
    </location>
    <ligand>
        <name>Mg(2+)</name>
        <dbReference type="ChEBI" id="CHEBI:18420"/>
        <label>1</label>
    </ligand>
</feature>
<dbReference type="NCBIfam" id="TIGR01736">
    <property type="entry name" value="FGAM_synth_II"/>
    <property type="match status" value="1"/>
</dbReference>
<comment type="caution">
    <text evidence="12">The sequence shown here is derived from an EMBL/GenBank/DDBJ whole genome shotgun (WGS) entry which is preliminary data.</text>
</comment>
<gene>
    <name evidence="8 12" type="primary">purL</name>
    <name evidence="12" type="ORF">H9862_02845</name>
</gene>
<dbReference type="CDD" id="cd02203">
    <property type="entry name" value="PurL_repeat1"/>
    <property type="match status" value="1"/>
</dbReference>
<feature type="binding site" evidence="8">
    <location>
        <position position="128"/>
    </location>
    <ligand>
        <name>ATP</name>
        <dbReference type="ChEBI" id="CHEBI:30616"/>
    </ligand>
</feature>
<comment type="function">
    <text evidence="8">Part of the phosphoribosylformylglycinamidine synthase complex involved in the purines biosynthetic pathway. Catalyzes the ATP-dependent conversion of formylglycinamide ribonucleotide (FGAR) and glutamine to yield formylglycinamidine ribonucleotide (FGAM) and glutamate. The FGAM synthase complex is composed of three subunits. PurQ produces an ammonia molecule by converting glutamine to glutamate. PurL transfers the ammonia molecule to FGAR to form FGAM in an ATP-dependent manner. PurS interacts with PurQ and PurL and is thought to assist in the transfer of the ammonia molecule from PurQ to PurL.</text>
</comment>
<evidence type="ECO:0000259" key="10">
    <source>
        <dbReference type="Pfam" id="PF02769"/>
    </source>
</evidence>
<dbReference type="CDD" id="cd02204">
    <property type="entry name" value="PurL_repeat2"/>
    <property type="match status" value="1"/>
</dbReference>
<dbReference type="Gene3D" id="1.10.8.750">
    <property type="entry name" value="Phosphoribosylformylglycinamidine synthase, linker domain"/>
    <property type="match status" value="1"/>
</dbReference>
<keyword evidence="5 8" id="KW-0658">Purine biosynthesis</keyword>
<feature type="binding site" evidence="8">
    <location>
        <position position="583"/>
    </location>
    <ligand>
        <name>ATP</name>
        <dbReference type="ChEBI" id="CHEBI:30616"/>
    </ligand>
</feature>
<evidence type="ECO:0000256" key="4">
    <source>
        <dbReference type="ARBA" id="ARBA00022741"/>
    </source>
</evidence>
<feature type="domain" description="PurM-like C-terminal" evidence="10">
    <location>
        <begin position="628"/>
        <end position="770"/>
    </location>
</feature>
<dbReference type="Pfam" id="PF18072">
    <property type="entry name" value="FGAR-AT_linker"/>
    <property type="match status" value="1"/>
</dbReference>
<dbReference type="InterPro" id="IPR036676">
    <property type="entry name" value="PurM-like_C_sf"/>
</dbReference>
<keyword evidence="6 8" id="KW-0067">ATP-binding</keyword>
<dbReference type="EC" id="6.3.5.3" evidence="8"/>
<dbReference type="InterPro" id="IPR016188">
    <property type="entry name" value="PurM-like_N"/>
</dbReference>
<sequence>MATYRTIPVRELTEAELTRLSQDMKLSLSTEDMLVVQQIFCEIGREPTDVELEVIAQTWSEHCKHRIFAATIRHSVNGETEEIRSMYKTFIQRPSKDIMAKKPGFVLSAFVDNAGFIKLDDNLSVCLKAETHNHPSAIEPYAGANTGLGGVIRDILGAGKGAKPIANLDVFCFGAPDTPQSMVEGHNIIHPLGIMRGVVHGVRDYGNRMGIPTTSGAIQFDPTYIYNPLVFCGTAGVIPRSDIAKEMKPGLAVVVIGGRTGKDGLHGATFSSAAMGESSHEEDQQAVQIGNPIEEKKTLDVILEARERGLIEFVTDCGAGGFSSAAGEMLSETGGNLYLERAPLKETHMLSWQIFLSESQERMVLAVKPENLDELKSLCDTFQTEMTVLGESNDSGVLRVWHNGELVCELDNSKLHDAPTKQLESVFTPSPALTGLALDDSDLTGDLKQLFGDFAIVSREPIIREYDHEVQGNTVLKPLAGAVGDAPQDASVIDIDGSEKLMSLALAILPEWGKTDPYAMGTGTVDETVRQLVLAGTNPDKIALLDNFCMGNPECPTELGRIVECAKGIREAALAYGAPYVSGKDSFYNYFETEDGPVNIPVTFLCSGFGVVEDYEHVRGMSLRRNNSVLFIVGNTEDEMGGSVYARIKGIADAKVPQTDCAKNYETYKRYYEKALTQGLVLSAHDLSEGGLAVAAAEMAFSGQGGISIDLDKLPTEGGWNNLAVPCFSESTGRFLVEVDEDLANEFEAAMAGSPCARIGRSDAGSKLSILAGGKEVISAEIAELKHIWKNGLTPFY</sequence>